<organism evidence="11">
    <name type="scientific">Anaerostipes caccae</name>
    <dbReference type="NCBI Taxonomy" id="105841"/>
    <lineage>
        <taxon>Bacteria</taxon>
        <taxon>Bacillati</taxon>
        <taxon>Bacillota</taxon>
        <taxon>Clostridia</taxon>
        <taxon>Lachnospirales</taxon>
        <taxon>Lachnospiraceae</taxon>
        <taxon>Anaerostipes</taxon>
    </lineage>
</organism>
<evidence type="ECO:0000256" key="3">
    <source>
        <dbReference type="ARBA" id="ARBA00022679"/>
    </source>
</evidence>
<dbReference type="Gene3D" id="1.10.10.60">
    <property type="entry name" value="Homeodomain-like"/>
    <property type="match status" value="1"/>
</dbReference>
<dbReference type="Pfam" id="PF04963">
    <property type="entry name" value="Sigma54_CBD"/>
    <property type="match status" value="1"/>
</dbReference>
<dbReference type="GO" id="GO:0006352">
    <property type="term" value="P:DNA-templated transcription initiation"/>
    <property type="evidence" value="ECO:0007669"/>
    <property type="project" value="InterPro"/>
</dbReference>
<dbReference type="GeneID" id="69469829"/>
<evidence type="ECO:0000256" key="5">
    <source>
        <dbReference type="ARBA" id="ARBA00023015"/>
    </source>
</evidence>
<dbReference type="PANTHER" id="PTHR32248">
    <property type="entry name" value="RNA POLYMERASE SIGMA-54 FACTOR"/>
    <property type="match status" value="1"/>
</dbReference>
<dbReference type="InterPro" id="IPR000394">
    <property type="entry name" value="RNA_pol_sigma_54"/>
</dbReference>
<dbReference type="PANTHER" id="PTHR32248:SF4">
    <property type="entry name" value="RNA POLYMERASE SIGMA-54 FACTOR"/>
    <property type="match status" value="1"/>
</dbReference>
<dbReference type="GO" id="GO:0016779">
    <property type="term" value="F:nucleotidyltransferase activity"/>
    <property type="evidence" value="ECO:0007669"/>
    <property type="project" value="UniProtKB-KW"/>
</dbReference>
<dbReference type="GO" id="GO:0003677">
    <property type="term" value="F:DNA binding"/>
    <property type="evidence" value="ECO:0007669"/>
    <property type="project" value="UniProtKB-KW"/>
</dbReference>
<evidence type="ECO:0000259" key="9">
    <source>
        <dbReference type="Pfam" id="PF04552"/>
    </source>
</evidence>
<dbReference type="Pfam" id="PF04552">
    <property type="entry name" value="Sigma54_DBD"/>
    <property type="match status" value="1"/>
</dbReference>
<keyword evidence="6" id="KW-0731">Sigma factor</keyword>
<protein>
    <submittedName>
        <fullName evidence="11">RNA polymerase sigma-54 factor</fullName>
    </submittedName>
</protein>
<evidence type="ECO:0000259" key="10">
    <source>
        <dbReference type="Pfam" id="PF04963"/>
    </source>
</evidence>
<comment type="similarity">
    <text evidence="1">Belongs to the sigma-54 factor family.</text>
</comment>
<dbReference type="PROSITE" id="PS50044">
    <property type="entry name" value="SIGMA54_3"/>
    <property type="match status" value="1"/>
</dbReference>
<evidence type="ECO:0000313" key="11">
    <source>
        <dbReference type="EMBL" id="VYT32005.1"/>
    </source>
</evidence>
<dbReference type="Gene3D" id="1.10.10.1330">
    <property type="entry name" value="RNA polymerase sigma-54 factor, core-binding domain"/>
    <property type="match status" value="1"/>
</dbReference>
<keyword evidence="5" id="KW-0805">Transcription regulation</keyword>
<proteinExistence type="inferred from homology"/>
<dbReference type="Pfam" id="PF00309">
    <property type="entry name" value="Sigma54_AID"/>
    <property type="match status" value="1"/>
</dbReference>
<dbReference type="PIRSF" id="PIRSF000774">
    <property type="entry name" value="RpoN"/>
    <property type="match status" value="1"/>
</dbReference>
<dbReference type="PRINTS" id="PR00045">
    <property type="entry name" value="SIGMA54FCT"/>
</dbReference>
<accession>A0A6N2VNB7</accession>
<sequence>MAPSYRSALELHQKQQMSQSQIQSLHILSLDNGELSEFLQNEYIENPILDHTPSGSSFTVSETQDFDIPEEATDMVKTYLLDQLNQNDYTESEWRTMNFMIDCLDSGGFFRISFEEVSALLAIPLEEIKTCYETLSGLEPVGIFSRSLPECLLRQLDFLGKRTPVMEKIIQNHLDDIALGHISTVSRSLHISTAEVRKHIAVIRNLNSKPLQGFSTEKIEYITPDIIVTCQGNQWDIRLNDDWVGNYSLNDYYVRMLRGTKDPQLKEYFQQKYERCRFIIASIEQRRNTMIRITESILSRQPEFLKNHGFLRPMTMNEVAEDIGMHVSTVSRGVKGKYLQFPCGIISMKSLFSGSSPAAGAQVSAVDIKGILKEMVSREDPKKPFSDQKLSLLLKEKGFSISRRTVAKYREQMGIKGTYDRKIDSRI</sequence>
<dbReference type="PROSITE" id="PS00718">
    <property type="entry name" value="SIGMA54_2"/>
    <property type="match status" value="1"/>
</dbReference>
<keyword evidence="2" id="KW-0240">DNA-directed RNA polymerase</keyword>
<dbReference type="PROSITE" id="PS00717">
    <property type="entry name" value="SIGMA54_1"/>
    <property type="match status" value="1"/>
</dbReference>
<dbReference type="AlphaFoldDB" id="A0A6N2VNB7"/>
<dbReference type="GO" id="GO:0000428">
    <property type="term" value="C:DNA-directed RNA polymerase complex"/>
    <property type="evidence" value="ECO:0007669"/>
    <property type="project" value="UniProtKB-KW"/>
</dbReference>
<dbReference type="GO" id="GO:0016987">
    <property type="term" value="F:sigma factor activity"/>
    <property type="evidence" value="ECO:0007669"/>
    <property type="project" value="UniProtKB-KW"/>
</dbReference>
<keyword evidence="4" id="KW-0548">Nucleotidyltransferase</keyword>
<gene>
    <name evidence="11" type="primary">rpoN_1</name>
    <name evidence="11" type="ORF">ACLFYP115_02678</name>
</gene>
<dbReference type="GO" id="GO:0001216">
    <property type="term" value="F:DNA-binding transcription activator activity"/>
    <property type="evidence" value="ECO:0007669"/>
    <property type="project" value="InterPro"/>
</dbReference>
<evidence type="ECO:0000256" key="7">
    <source>
        <dbReference type="ARBA" id="ARBA00023125"/>
    </source>
</evidence>
<dbReference type="InterPro" id="IPR007634">
    <property type="entry name" value="RNA_pol_sigma_54_DNA-bd"/>
</dbReference>
<feature type="domain" description="RNA polymerase sigma factor 54 DNA-binding" evidence="9">
    <location>
        <begin position="267"/>
        <end position="422"/>
    </location>
</feature>
<feature type="domain" description="RNA polymerase sigma factor 54 core-binding" evidence="10">
    <location>
        <begin position="75"/>
        <end position="253"/>
    </location>
</feature>
<keyword evidence="3" id="KW-0808">Transferase</keyword>
<evidence type="ECO:0000256" key="8">
    <source>
        <dbReference type="ARBA" id="ARBA00023163"/>
    </source>
</evidence>
<dbReference type="NCBIfam" id="TIGR02395">
    <property type="entry name" value="rpoN_sigma"/>
    <property type="match status" value="1"/>
</dbReference>
<name>A0A6N2VNB7_9FIRM</name>
<dbReference type="InterPro" id="IPR038709">
    <property type="entry name" value="RpoN_core-bd_sf"/>
</dbReference>
<dbReference type="InterPro" id="IPR007046">
    <property type="entry name" value="RNA_pol_sigma_54_core-bd"/>
</dbReference>
<reference evidence="11" key="1">
    <citation type="submission" date="2019-11" db="EMBL/GenBank/DDBJ databases">
        <authorList>
            <person name="Feng L."/>
        </authorList>
    </citation>
    <scope>NUCLEOTIDE SEQUENCE</scope>
    <source>
        <strain evidence="11">AcaccaeLFYP115</strain>
    </source>
</reference>
<evidence type="ECO:0000256" key="4">
    <source>
        <dbReference type="ARBA" id="ARBA00022695"/>
    </source>
</evidence>
<evidence type="ECO:0000256" key="1">
    <source>
        <dbReference type="ARBA" id="ARBA00008798"/>
    </source>
</evidence>
<dbReference type="RefSeq" id="WP_009289208.1">
    <property type="nucleotide sequence ID" value="NZ_BAABRZ010000002.1"/>
</dbReference>
<keyword evidence="8" id="KW-0804">Transcription</keyword>
<dbReference type="EMBL" id="CACRSQ010000007">
    <property type="protein sequence ID" value="VYT32005.1"/>
    <property type="molecule type" value="Genomic_DNA"/>
</dbReference>
<keyword evidence="7" id="KW-0238">DNA-binding</keyword>
<evidence type="ECO:0000256" key="2">
    <source>
        <dbReference type="ARBA" id="ARBA00022478"/>
    </source>
</evidence>
<evidence type="ECO:0000256" key="6">
    <source>
        <dbReference type="ARBA" id="ARBA00023082"/>
    </source>
</evidence>